<feature type="region of interest" description="Disordered" evidence="1">
    <location>
        <begin position="24"/>
        <end position="48"/>
    </location>
</feature>
<feature type="signal peptide" evidence="2">
    <location>
        <begin position="1"/>
        <end position="20"/>
    </location>
</feature>
<feature type="chain" id="PRO_5045919449" description="Lipoprotein" evidence="2">
    <location>
        <begin position="21"/>
        <end position="193"/>
    </location>
</feature>
<sequence>MVRILAPLFVLLLAACKPPASDEYTERTRIAPRAEAPSEPIRSPDTEGAVWAATDNADRLLYGKPGERPFFALECTDQGGLPLVAYTRFAKADAHAKAILALIGNGHVSRLKIDAVERGNVWRWEGAVEAEDPALDVLTGTRQVEATVPGAGSLILNPSALPGELVERCRLQDDAQPEETSAEPEPSAPEDPA</sequence>
<comment type="caution">
    <text evidence="3">The sequence shown here is derived from an EMBL/GenBank/DDBJ whole genome shotgun (WGS) entry which is preliminary data.</text>
</comment>
<proteinExistence type="predicted"/>
<evidence type="ECO:0000313" key="4">
    <source>
        <dbReference type="Proteomes" id="UP001240639"/>
    </source>
</evidence>
<accession>A0ABT9HT71</accession>
<dbReference type="Proteomes" id="UP001240639">
    <property type="component" value="Unassembled WGS sequence"/>
</dbReference>
<evidence type="ECO:0008006" key="5">
    <source>
        <dbReference type="Google" id="ProtNLM"/>
    </source>
</evidence>
<gene>
    <name evidence="3" type="ORF">Q9K02_12015</name>
</gene>
<dbReference type="RefSeq" id="WP_305933109.1">
    <property type="nucleotide sequence ID" value="NZ_JAVAIM010000001.1"/>
</dbReference>
<organism evidence="3 4">
    <name type="scientific">Qipengyuania profundimaris</name>
    <dbReference type="NCBI Taxonomy" id="3067652"/>
    <lineage>
        <taxon>Bacteria</taxon>
        <taxon>Pseudomonadati</taxon>
        <taxon>Pseudomonadota</taxon>
        <taxon>Alphaproteobacteria</taxon>
        <taxon>Sphingomonadales</taxon>
        <taxon>Erythrobacteraceae</taxon>
        <taxon>Qipengyuania</taxon>
    </lineage>
</organism>
<dbReference type="EMBL" id="JAVAIM010000001">
    <property type="protein sequence ID" value="MDP4575868.1"/>
    <property type="molecule type" value="Genomic_DNA"/>
</dbReference>
<evidence type="ECO:0000256" key="1">
    <source>
        <dbReference type="SAM" id="MobiDB-lite"/>
    </source>
</evidence>
<reference evidence="3 4" key="1">
    <citation type="submission" date="2023-08" db="EMBL/GenBank/DDBJ databases">
        <title>genomic of G39.</title>
        <authorList>
            <person name="Wang Y."/>
        </authorList>
    </citation>
    <scope>NUCLEOTIDE SEQUENCE [LARGE SCALE GENOMIC DNA]</scope>
    <source>
        <strain evidence="3 4">G39</strain>
    </source>
</reference>
<protein>
    <recommendedName>
        <fullName evidence="5">Lipoprotein</fullName>
    </recommendedName>
</protein>
<keyword evidence="2" id="KW-0732">Signal</keyword>
<keyword evidence="4" id="KW-1185">Reference proteome</keyword>
<evidence type="ECO:0000256" key="2">
    <source>
        <dbReference type="SAM" id="SignalP"/>
    </source>
</evidence>
<feature type="region of interest" description="Disordered" evidence="1">
    <location>
        <begin position="171"/>
        <end position="193"/>
    </location>
</feature>
<name>A0ABT9HT71_9SPHN</name>
<dbReference type="PROSITE" id="PS51257">
    <property type="entry name" value="PROKAR_LIPOPROTEIN"/>
    <property type="match status" value="1"/>
</dbReference>
<evidence type="ECO:0000313" key="3">
    <source>
        <dbReference type="EMBL" id="MDP4575868.1"/>
    </source>
</evidence>